<sequence>MNSTDKELVESFLKDRSSESFNRLYEYCNPALYRVAYFLSKGNDSYLHDLIQETWVVIIQSLEKFEGRSRLSTWMTRILINKNYDHLRKFKVNDDIGELQFENSTETNTSVSMDLEEAIKALPQGFRMVLLLHDLEGYKHREIADILHINEGTSKSQLFQARKRMRELMKDYQYEK</sequence>
<dbReference type="PANTHER" id="PTHR43133:SF46">
    <property type="entry name" value="RNA POLYMERASE SIGMA-70 FACTOR ECF SUBFAMILY"/>
    <property type="match status" value="1"/>
</dbReference>
<dbReference type="SUPFAM" id="SSF88946">
    <property type="entry name" value="Sigma2 domain of RNA polymerase sigma factors"/>
    <property type="match status" value="1"/>
</dbReference>
<evidence type="ECO:0000256" key="3">
    <source>
        <dbReference type="ARBA" id="ARBA00023082"/>
    </source>
</evidence>
<dbReference type="Proteomes" id="UP000662783">
    <property type="component" value="Chromosome"/>
</dbReference>
<dbReference type="EMBL" id="CP070608">
    <property type="protein sequence ID" value="QSE95865.1"/>
    <property type="molecule type" value="Genomic_DNA"/>
</dbReference>
<evidence type="ECO:0000313" key="8">
    <source>
        <dbReference type="Proteomes" id="UP000662783"/>
    </source>
</evidence>
<keyword evidence="2" id="KW-0805">Transcription regulation</keyword>
<dbReference type="Pfam" id="PF08281">
    <property type="entry name" value="Sigma70_r4_2"/>
    <property type="match status" value="1"/>
</dbReference>
<dbReference type="GO" id="GO:0016987">
    <property type="term" value="F:sigma factor activity"/>
    <property type="evidence" value="ECO:0007669"/>
    <property type="project" value="UniProtKB-KW"/>
</dbReference>
<dbReference type="Gene3D" id="1.10.10.10">
    <property type="entry name" value="Winged helix-like DNA-binding domain superfamily/Winged helix DNA-binding domain"/>
    <property type="match status" value="1"/>
</dbReference>
<gene>
    <name evidence="7" type="ORF">JR347_09555</name>
</gene>
<dbReference type="RefSeq" id="WP_205720378.1">
    <property type="nucleotide sequence ID" value="NZ_CP070608.1"/>
</dbReference>
<dbReference type="GO" id="GO:0006352">
    <property type="term" value="P:DNA-templated transcription initiation"/>
    <property type="evidence" value="ECO:0007669"/>
    <property type="project" value="InterPro"/>
</dbReference>
<dbReference type="InterPro" id="IPR039425">
    <property type="entry name" value="RNA_pol_sigma-70-like"/>
</dbReference>
<evidence type="ECO:0000259" key="6">
    <source>
        <dbReference type="Pfam" id="PF08281"/>
    </source>
</evidence>
<dbReference type="NCBIfam" id="TIGR02937">
    <property type="entry name" value="sigma70-ECF"/>
    <property type="match status" value="1"/>
</dbReference>
<feature type="domain" description="RNA polymerase sigma-70 region 2" evidence="5">
    <location>
        <begin position="24"/>
        <end position="89"/>
    </location>
</feature>
<dbReference type="KEGG" id="fuv:JR347_09555"/>
<dbReference type="InterPro" id="IPR007627">
    <property type="entry name" value="RNA_pol_sigma70_r2"/>
</dbReference>
<dbReference type="InterPro" id="IPR013249">
    <property type="entry name" value="RNA_pol_sigma70_r4_t2"/>
</dbReference>
<dbReference type="GO" id="GO:0003677">
    <property type="term" value="F:DNA binding"/>
    <property type="evidence" value="ECO:0007669"/>
    <property type="project" value="InterPro"/>
</dbReference>
<reference evidence="7" key="1">
    <citation type="submission" date="2021-02" db="EMBL/GenBank/DDBJ databases">
        <title>Fulvivirga sp. S481 isolated from sea water.</title>
        <authorList>
            <person name="Bae S.S."/>
            <person name="Baek K."/>
        </authorList>
    </citation>
    <scope>NUCLEOTIDE SEQUENCE</scope>
    <source>
        <strain evidence="7">S481</strain>
    </source>
</reference>
<evidence type="ECO:0000259" key="5">
    <source>
        <dbReference type="Pfam" id="PF04542"/>
    </source>
</evidence>
<dbReference type="PANTHER" id="PTHR43133">
    <property type="entry name" value="RNA POLYMERASE ECF-TYPE SIGMA FACTO"/>
    <property type="match status" value="1"/>
</dbReference>
<dbReference type="Gene3D" id="1.10.1740.10">
    <property type="match status" value="1"/>
</dbReference>
<accession>A0A974WDV7</accession>
<evidence type="ECO:0000256" key="1">
    <source>
        <dbReference type="ARBA" id="ARBA00010641"/>
    </source>
</evidence>
<dbReference type="InterPro" id="IPR013324">
    <property type="entry name" value="RNA_pol_sigma_r3/r4-like"/>
</dbReference>
<evidence type="ECO:0000256" key="2">
    <source>
        <dbReference type="ARBA" id="ARBA00023015"/>
    </source>
</evidence>
<evidence type="ECO:0000313" key="7">
    <source>
        <dbReference type="EMBL" id="QSE95865.1"/>
    </source>
</evidence>
<keyword evidence="8" id="KW-1185">Reference proteome</keyword>
<name>A0A974WDV7_9BACT</name>
<dbReference type="Pfam" id="PF04542">
    <property type="entry name" value="Sigma70_r2"/>
    <property type="match status" value="1"/>
</dbReference>
<dbReference type="SUPFAM" id="SSF88659">
    <property type="entry name" value="Sigma3 and sigma4 domains of RNA polymerase sigma factors"/>
    <property type="match status" value="1"/>
</dbReference>
<dbReference type="AlphaFoldDB" id="A0A974WDV7"/>
<feature type="domain" description="RNA polymerase sigma factor 70 region 4 type 2" evidence="6">
    <location>
        <begin position="113"/>
        <end position="165"/>
    </location>
</feature>
<organism evidence="7 8">
    <name type="scientific">Fulvivirga lutea</name>
    <dbReference type="NCBI Taxonomy" id="2810512"/>
    <lineage>
        <taxon>Bacteria</taxon>
        <taxon>Pseudomonadati</taxon>
        <taxon>Bacteroidota</taxon>
        <taxon>Cytophagia</taxon>
        <taxon>Cytophagales</taxon>
        <taxon>Fulvivirgaceae</taxon>
        <taxon>Fulvivirga</taxon>
    </lineage>
</organism>
<dbReference type="InterPro" id="IPR013325">
    <property type="entry name" value="RNA_pol_sigma_r2"/>
</dbReference>
<proteinExistence type="inferred from homology"/>
<dbReference type="CDD" id="cd06171">
    <property type="entry name" value="Sigma70_r4"/>
    <property type="match status" value="1"/>
</dbReference>
<evidence type="ECO:0000256" key="4">
    <source>
        <dbReference type="ARBA" id="ARBA00023163"/>
    </source>
</evidence>
<protein>
    <submittedName>
        <fullName evidence="7">RNA polymerase sigma factor</fullName>
    </submittedName>
</protein>
<keyword evidence="3" id="KW-0731">Sigma factor</keyword>
<dbReference type="InterPro" id="IPR014284">
    <property type="entry name" value="RNA_pol_sigma-70_dom"/>
</dbReference>
<keyword evidence="4" id="KW-0804">Transcription</keyword>
<comment type="similarity">
    <text evidence="1">Belongs to the sigma-70 factor family. ECF subfamily.</text>
</comment>
<dbReference type="InterPro" id="IPR036388">
    <property type="entry name" value="WH-like_DNA-bd_sf"/>
</dbReference>